<dbReference type="Pfam" id="PF03572">
    <property type="entry name" value="Peptidase_S41"/>
    <property type="match status" value="1"/>
</dbReference>
<organism evidence="2 3">
    <name type="scientific">Flavobacterium omnivorum</name>
    <dbReference type="NCBI Taxonomy" id="178355"/>
    <lineage>
        <taxon>Bacteria</taxon>
        <taxon>Pseudomonadati</taxon>
        <taxon>Bacteroidota</taxon>
        <taxon>Flavobacteriia</taxon>
        <taxon>Flavobacteriales</taxon>
        <taxon>Flavobacteriaceae</taxon>
        <taxon>Flavobacterium</taxon>
    </lineage>
</organism>
<dbReference type="Proteomes" id="UP000199274">
    <property type="component" value="Unassembled WGS sequence"/>
</dbReference>
<dbReference type="AlphaFoldDB" id="A0A1G8GZT4"/>
<dbReference type="InterPro" id="IPR005151">
    <property type="entry name" value="Tail-specific_protease"/>
</dbReference>
<dbReference type="PANTHER" id="PTHR32060:SF30">
    <property type="entry name" value="CARBOXY-TERMINAL PROCESSING PROTEASE CTPA"/>
    <property type="match status" value="1"/>
</dbReference>
<accession>A0A1G8GZT4</accession>
<protein>
    <submittedName>
        <fullName evidence="2">Peptidase family S41</fullName>
    </submittedName>
</protein>
<sequence length="549" mass="63497">MKYIGDIMKKKFLLLILICLNFNFLFAQQKISDTEKLITIGKIYGFLKYYHPEVGKGKYDWDKEFIKYLPQVLEASDTETLSKIYSNWIDSLGSIEKCKNCDSDKLYFDKNFNLSWTQDSEIFNSELTAKLKYIEENRFQGENFYITAEPVGKIKVTNEPIYQNFSYPSEEYRLLGLFKYWNIIEYFYPYKYLTDQKWDSVLTEMIPKFRSVSNKDEYHSLVKELVAKLDDTHAWISFNGEVPKYLPIKISNIDNKAVVSGFYNDSLAKINNLKLGDVLLKIDEVDIQKETEKKSKYIAGSNANIKIRQTYNEILLGKDSSATLTIERNNLIEKIKVNRYDFDDFKYWDNLTTIKTKSINEIIGYINMASVKGADVSNIFKSFENKKAIIIDLRNYPAFIYKLLSRHLNSEKRDFSKVYSPNMNYPGMFSFKDNLQTGIKNNKNFKGKVILLVNEESISRSEFTVMALQTADNVITIGNQTAGADGDVVVFEYIGGYKTAISGNGIMYPDNTETQRKGIKIDIEIRPTINGLRQGRDEILEKAIEQGSE</sequence>
<name>A0A1G8GZT4_9FLAO</name>
<proteinExistence type="predicted"/>
<dbReference type="GO" id="GO:0007165">
    <property type="term" value="P:signal transduction"/>
    <property type="evidence" value="ECO:0007669"/>
    <property type="project" value="TreeGrafter"/>
</dbReference>
<dbReference type="GO" id="GO:0030288">
    <property type="term" value="C:outer membrane-bounded periplasmic space"/>
    <property type="evidence" value="ECO:0007669"/>
    <property type="project" value="TreeGrafter"/>
</dbReference>
<evidence type="ECO:0000259" key="1">
    <source>
        <dbReference type="SMART" id="SM00245"/>
    </source>
</evidence>
<evidence type="ECO:0000313" key="2">
    <source>
        <dbReference type="EMBL" id="SDH99896.1"/>
    </source>
</evidence>
<dbReference type="InterPro" id="IPR036034">
    <property type="entry name" value="PDZ_sf"/>
</dbReference>
<dbReference type="EMBL" id="FNDB01000019">
    <property type="protein sequence ID" value="SDH99896.1"/>
    <property type="molecule type" value="Genomic_DNA"/>
</dbReference>
<dbReference type="InterPro" id="IPR029045">
    <property type="entry name" value="ClpP/crotonase-like_dom_sf"/>
</dbReference>
<dbReference type="Gene3D" id="3.30.750.44">
    <property type="match status" value="1"/>
</dbReference>
<feature type="domain" description="Tail specific protease" evidence="1">
    <location>
        <begin position="328"/>
        <end position="526"/>
    </location>
</feature>
<dbReference type="GO" id="GO:0006508">
    <property type="term" value="P:proteolysis"/>
    <property type="evidence" value="ECO:0007669"/>
    <property type="project" value="InterPro"/>
</dbReference>
<gene>
    <name evidence="2" type="ORF">SAMN04488062_11971</name>
</gene>
<dbReference type="SUPFAM" id="SSF52096">
    <property type="entry name" value="ClpP/crotonase"/>
    <property type="match status" value="1"/>
</dbReference>
<dbReference type="SMART" id="SM00245">
    <property type="entry name" value="TSPc"/>
    <property type="match status" value="1"/>
</dbReference>
<dbReference type="STRING" id="178355.SAMN04488062_11971"/>
<dbReference type="SUPFAM" id="SSF50156">
    <property type="entry name" value="PDZ domain-like"/>
    <property type="match status" value="1"/>
</dbReference>
<keyword evidence="3" id="KW-1185">Reference proteome</keyword>
<evidence type="ECO:0000313" key="3">
    <source>
        <dbReference type="Proteomes" id="UP000199274"/>
    </source>
</evidence>
<reference evidence="3" key="1">
    <citation type="submission" date="2016-10" db="EMBL/GenBank/DDBJ databases">
        <authorList>
            <person name="Varghese N."/>
            <person name="Submissions S."/>
        </authorList>
    </citation>
    <scope>NUCLEOTIDE SEQUENCE [LARGE SCALE GENOMIC DNA]</scope>
    <source>
        <strain evidence="3">CGMCC 1.2747</strain>
    </source>
</reference>
<dbReference type="GO" id="GO:0008236">
    <property type="term" value="F:serine-type peptidase activity"/>
    <property type="evidence" value="ECO:0007669"/>
    <property type="project" value="InterPro"/>
</dbReference>
<dbReference type="Gene3D" id="3.90.226.10">
    <property type="entry name" value="2-enoyl-CoA Hydratase, Chain A, domain 1"/>
    <property type="match status" value="1"/>
</dbReference>
<dbReference type="GO" id="GO:0004175">
    <property type="term" value="F:endopeptidase activity"/>
    <property type="evidence" value="ECO:0007669"/>
    <property type="project" value="TreeGrafter"/>
</dbReference>
<dbReference type="PANTHER" id="PTHR32060">
    <property type="entry name" value="TAIL-SPECIFIC PROTEASE"/>
    <property type="match status" value="1"/>
</dbReference>
<dbReference type="OrthoDB" id="5379939at2"/>